<protein>
    <submittedName>
        <fullName evidence="1">Uncharacterized protein</fullName>
    </submittedName>
</protein>
<gene>
    <name evidence="1" type="ORF">NDU88_004739</name>
</gene>
<sequence length="128" mass="13831">MPVVVDEIVGEGVENFVGTILGELALSESEWADAKATDAVMSKDQLDQEMVCVADGVEYALEGDFKAITQEEWDAAVREDVLYNELAACIGDGWKLEGDLKPVLRGLAKLKEELLKGASEAIIMGGER</sequence>
<dbReference type="EMBL" id="JANPWB010000009">
    <property type="protein sequence ID" value="KAJ1151960.1"/>
    <property type="molecule type" value="Genomic_DNA"/>
</dbReference>
<reference evidence="1" key="1">
    <citation type="journal article" date="2022" name="bioRxiv">
        <title>Sequencing and chromosome-scale assembly of the giantPleurodeles waltlgenome.</title>
        <authorList>
            <person name="Brown T."/>
            <person name="Elewa A."/>
            <person name="Iarovenko S."/>
            <person name="Subramanian E."/>
            <person name="Araus A.J."/>
            <person name="Petzold A."/>
            <person name="Susuki M."/>
            <person name="Suzuki K.-i.T."/>
            <person name="Hayashi T."/>
            <person name="Toyoda A."/>
            <person name="Oliveira C."/>
            <person name="Osipova E."/>
            <person name="Leigh N.D."/>
            <person name="Simon A."/>
            <person name="Yun M.H."/>
        </authorList>
    </citation>
    <scope>NUCLEOTIDE SEQUENCE</scope>
    <source>
        <strain evidence="1">20211129_DDA</strain>
        <tissue evidence="1">Liver</tissue>
    </source>
</reference>
<organism evidence="1 2">
    <name type="scientific">Pleurodeles waltl</name>
    <name type="common">Iberian ribbed newt</name>
    <dbReference type="NCBI Taxonomy" id="8319"/>
    <lineage>
        <taxon>Eukaryota</taxon>
        <taxon>Metazoa</taxon>
        <taxon>Chordata</taxon>
        <taxon>Craniata</taxon>
        <taxon>Vertebrata</taxon>
        <taxon>Euteleostomi</taxon>
        <taxon>Amphibia</taxon>
        <taxon>Batrachia</taxon>
        <taxon>Caudata</taxon>
        <taxon>Salamandroidea</taxon>
        <taxon>Salamandridae</taxon>
        <taxon>Pleurodelinae</taxon>
        <taxon>Pleurodeles</taxon>
    </lineage>
</organism>
<proteinExistence type="predicted"/>
<comment type="caution">
    <text evidence="1">The sequence shown here is derived from an EMBL/GenBank/DDBJ whole genome shotgun (WGS) entry which is preliminary data.</text>
</comment>
<name>A0AAV7RKD9_PLEWA</name>
<dbReference type="Proteomes" id="UP001066276">
    <property type="component" value="Chromosome 5"/>
</dbReference>
<keyword evidence="2" id="KW-1185">Reference proteome</keyword>
<evidence type="ECO:0000313" key="2">
    <source>
        <dbReference type="Proteomes" id="UP001066276"/>
    </source>
</evidence>
<accession>A0AAV7RKD9</accession>
<evidence type="ECO:0000313" key="1">
    <source>
        <dbReference type="EMBL" id="KAJ1151960.1"/>
    </source>
</evidence>
<dbReference type="AlphaFoldDB" id="A0AAV7RKD9"/>